<accession>C0D7Z0</accession>
<dbReference type="EMBL" id="ACCJ01000442">
    <property type="protein sequence ID" value="EEG52557.1"/>
    <property type="molecule type" value="Genomic_DNA"/>
</dbReference>
<dbReference type="AlphaFoldDB" id="C0D7Z0"/>
<dbReference type="Proteomes" id="UP000004756">
    <property type="component" value="Unassembled WGS sequence"/>
</dbReference>
<evidence type="ECO:0000313" key="1">
    <source>
        <dbReference type="EMBL" id="EEG52557.1"/>
    </source>
</evidence>
<sequence length="44" mass="5288">MSALIYTFIFVSFMGLCEARRKRCSGRAWQEARLMIFCRRRDNP</sequence>
<dbReference type="HOGENOM" id="CLU_3214269_0_0_9"/>
<proteinExistence type="predicted"/>
<comment type="caution">
    <text evidence="1">The sequence shown here is derived from an EMBL/GenBank/DDBJ whole genome shotgun (WGS) entry which is preliminary data.</text>
</comment>
<name>C0D7Z0_9FIRM</name>
<reference evidence="1 2" key="1">
    <citation type="submission" date="2009-01" db="EMBL/GenBank/DDBJ databases">
        <authorList>
            <person name="Fulton L."/>
            <person name="Clifton S."/>
            <person name="Fulton B."/>
            <person name="Xu J."/>
            <person name="Minx P."/>
            <person name="Pepin K.H."/>
            <person name="Johnson M."/>
            <person name="Bhonagiri V."/>
            <person name="Nash W.E."/>
            <person name="Mardis E.R."/>
            <person name="Wilson R.K."/>
        </authorList>
    </citation>
    <scope>NUCLEOTIDE SEQUENCE [LARGE SCALE GENOMIC DNA]</scope>
    <source>
        <strain evidence="1 2">DSM 15981</strain>
    </source>
</reference>
<evidence type="ECO:0000313" key="2">
    <source>
        <dbReference type="Proteomes" id="UP000004756"/>
    </source>
</evidence>
<reference evidence="1 2" key="2">
    <citation type="submission" date="2009-02" db="EMBL/GenBank/DDBJ databases">
        <title>Draft genome sequence of Clostridium asparagiforme (DSM 15981).</title>
        <authorList>
            <person name="Sudarsanam P."/>
            <person name="Ley R."/>
            <person name="Guruge J."/>
            <person name="Turnbaugh P.J."/>
            <person name="Mahowald M."/>
            <person name="Liep D."/>
            <person name="Gordon J."/>
        </authorList>
    </citation>
    <scope>NUCLEOTIDE SEQUENCE [LARGE SCALE GENOMIC DNA]</scope>
    <source>
        <strain evidence="1 2">DSM 15981</strain>
    </source>
</reference>
<gene>
    <name evidence="1" type="ORF">CLOSTASPAR_05388</name>
</gene>
<protein>
    <submittedName>
        <fullName evidence="1">Uncharacterized protein</fullName>
    </submittedName>
</protein>
<organism evidence="1 2">
    <name type="scientific">[Clostridium] asparagiforme DSM 15981</name>
    <dbReference type="NCBI Taxonomy" id="518636"/>
    <lineage>
        <taxon>Bacteria</taxon>
        <taxon>Bacillati</taxon>
        <taxon>Bacillota</taxon>
        <taxon>Clostridia</taxon>
        <taxon>Lachnospirales</taxon>
        <taxon>Lachnospiraceae</taxon>
        <taxon>Enterocloster</taxon>
    </lineage>
</organism>
<keyword evidence="2" id="KW-1185">Reference proteome</keyword>